<gene>
    <name evidence="1" type="ORF">NIES46_03050</name>
</gene>
<accession>A0A5M3T0I0</accession>
<evidence type="ECO:0000313" key="1">
    <source>
        <dbReference type="EMBL" id="GCE92267.1"/>
    </source>
</evidence>
<dbReference type="GeneID" id="301685961"/>
<protein>
    <recommendedName>
        <fullName evidence="3">Transposase</fullName>
    </recommendedName>
</protein>
<dbReference type="Proteomes" id="UP000326169">
    <property type="component" value="Unassembled WGS sequence"/>
</dbReference>
<dbReference type="RefSeq" id="WP_006615985.1">
    <property type="nucleotide sequence ID" value="NZ_BIMW01000007.1"/>
</dbReference>
<organism evidence="1 2">
    <name type="scientific">Limnospira platensis NIES-46</name>
    <dbReference type="NCBI Taxonomy" id="1236695"/>
    <lineage>
        <taxon>Bacteria</taxon>
        <taxon>Bacillati</taxon>
        <taxon>Cyanobacteriota</taxon>
        <taxon>Cyanophyceae</taxon>
        <taxon>Oscillatoriophycideae</taxon>
        <taxon>Oscillatoriales</taxon>
        <taxon>Sirenicapillariaceae</taxon>
        <taxon>Limnospira</taxon>
    </lineage>
</organism>
<proteinExistence type="predicted"/>
<evidence type="ECO:0000313" key="2">
    <source>
        <dbReference type="Proteomes" id="UP000326169"/>
    </source>
</evidence>
<sequence length="93" mass="11008">MYPLKEITLQLFLYDLREGLGQTSESIDFNRYYFWRRFHHDLQKPYSNLTPENKQKLEKYANRENPESDIVSLDYRTTSNVDRICVSGIAIGG</sequence>
<name>A0A5M3T0I0_LIMPL</name>
<reference evidence="1 2" key="1">
    <citation type="journal article" date="2019" name="J Genomics">
        <title>The Draft Genome of a Hydrogen-producing Cyanobacterium, Arthrospira platensis NIES-46.</title>
        <authorList>
            <person name="Suzuki S."/>
            <person name="Yamaguchi H."/>
            <person name="Kawachi M."/>
        </authorList>
    </citation>
    <scope>NUCLEOTIDE SEQUENCE [LARGE SCALE GENOMIC DNA]</scope>
    <source>
        <strain evidence="1 2">NIES-46</strain>
    </source>
</reference>
<comment type="caution">
    <text evidence="1">The sequence shown here is derived from an EMBL/GenBank/DDBJ whole genome shotgun (WGS) entry which is preliminary data.</text>
</comment>
<evidence type="ECO:0008006" key="3">
    <source>
        <dbReference type="Google" id="ProtNLM"/>
    </source>
</evidence>
<dbReference type="EMBL" id="BIMW01000007">
    <property type="protein sequence ID" value="GCE92267.1"/>
    <property type="molecule type" value="Genomic_DNA"/>
</dbReference>
<keyword evidence="2" id="KW-1185">Reference proteome</keyword>